<dbReference type="AlphaFoldDB" id="A0A0D2NDJ0"/>
<protein>
    <submittedName>
        <fullName evidence="1">Uncharacterized protein</fullName>
    </submittedName>
</protein>
<dbReference type="Proteomes" id="UP000054270">
    <property type="component" value="Unassembled WGS sequence"/>
</dbReference>
<evidence type="ECO:0000313" key="2">
    <source>
        <dbReference type="Proteomes" id="UP000054270"/>
    </source>
</evidence>
<dbReference type="EMBL" id="KN817609">
    <property type="protein sequence ID" value="KJA17129.1"/>
    <property type="molecule type" value="Genomic_DNA"/>
</dbReference>
<sequence length="178" mass="18737">MGVVCLLGGGSITLPLGAEIDTAVNARSLPSLRVPPLYPASTPPASFVPPFRLYREISSLLTRAASMPIRLAAACHRAQPCTGQSSSHGCRAHAHPLPPMPCGWSVVSALRLPLPLHLHHLRDPIPYTLARLCCIYVVPLELVTAPGSAPSGLAHDQWAPSAHTVHPLAPISSCPLLA</sequence>
<name>A0A0D2NDJ0_HYPSF</name>
<organism evidence="1 2">
    <name type="scientific">Hypholoma sublateritium (strain FD-334 SS-4)</name>
    <dbReference type="NCBI Taxonomy" id="945553"/>
    <lineage>
        <taxon>Eukaryota</taxon>
        <taxon>Fungi</taxon>
        <taxon>Dikarya</taxon>
        <taxon>Basidiomycota</taxon>
        <taxon>Agaricomycotina</taxon>
        <taxon>Agaricomycetes</taxon>
        <taxon>Agaricomycetidae</taxon>
        <taxon>Agaricales</taxon>
        <taxon>Agaricineae</taxon>
        <taxon>Strophariaceae</taxon>
        <taxon>Hypholoma</taxon>
    </lineage>
</organism>
<gene>
    <name evidence="1" type="ORF">HYPSUDRAFT_206485</name>
</gene>
<proteinExistence type="predicted"/>
<accession>A0A0D2NDJ0</accession>
<reference evidence="2" key="1">
    <citation type="submission" date="2014-04" db="EMBL/GenBank/DDBJ databases">
        <title>Evolutionary Origins and Diversification of the Mycorrhizal Mutualists.</title>
        <authorList>
            <consortium name="DOE Joint Genome Institute"/>
            <consortium name="Mycorrhizal Genomics Consortium"/>
            <person name="Kohler A."/>
            <person name="Kuo A."/>
            <person name="Nagy L.G."/>
            <person name="Floudas D."/>
            <person name="Copeland A."/>
            <person name="Barry K.W."/>
            <person name="Cichocki N."/>
            <person name="Veneault-Fourrey C."/>
            <person name="LaButti K."/>
            <person name="Lindquist E.A."/>
            <person name="Lipzen A."/>
            <person name="Lundell T."/>
            <person name="Morin E."/>
            <person name="Murat C."/>
            <person name="Riley R."/>
            <person name="Ohm R."/>
            <person name="Sun H."/>
            <person name="Tunlid A."/>
            <person name="Henrissat B."/>
            <person name="Grigoriev I.V."/>
            <person name="Hibbett D.S."/>
            <person name="Martin F."/>
        </authorList>
    </citation>
    <scope>NUCLEOTIDE SEQUENCE [LARGE SCALE GENOMIC DNA]</scope>
    <source>
        <strain evidence="2">FD-334 SS-4</strain>
    </source>
</reference>
<keyword evidence="2" id="KW-1185">Reference proteome</keyword>
<evidence type="ECO:0000313" key="1">
    <source>
        <dbReference type="EMBL" id="KJA17129.1"/>
    </source>
</evidence>